<proteinExistence type="predicted"/>
<organism evidence="1 2">
    <name type="scientific">Tilletia controversa</name>
    <name type="common">dwarf bunt fungus</name>
    <dbReference type="NCBI Taxonomy" id="13291"/>
    <lineage>
        <taxon>Eukaryota</taxon>
        <taxon>Fungi</taxon>
        <taxon>Dikarya</taxon>
        <taxon>Basidiomycota</taxon>
        <taxon>Ustilaginomycotina</taxon>
        <taxon>Exobasidiomycetes</taxon>
        <taxon>Tilletiales</taxon>
        <taxon>Tilletiaceae</taxon>
        <taxon>Tilletia</taxon>
    </lineage>
</organism>
<sequence length="67" mass="7940">MSSSQLQLQFFNKSRLQAHLGVEGKELPFESMLWLFLTGDIPSFDQVCHQAQRRDRFHENQAHVYNF</sequence>
<dbReference type="AlphaFoldDB" id="A0A8X7ML02"/>
<evidence type="ECO:0000313" key="1">
    <source>
        <dbReference type="EMBL" id="KAE8239294.1"/>
    </source>
</evidence>
<gene>
    <name evidence="1" type="ORF">A4X06_0g8374</name>
</gene>
<evidence type="ECO:0000313" key="2">
    <source>
        <dbReference type="Proteomes" id="UP000077684"/>
    </source>
</evidence>
<reference evidence="1" key="2">
    <citation type="journal article" date="2019" name="IMA Fungus">
        <title>Genome sequencing and comparison of five Tilletia species to identify candidate genes for the detection of regulated species infecting wheat.</title>
        <authorList>
            <person name="Nguyen H.D.T."/>
            <person name="Sultana T."/>
            <person name="Kesanakurti P."/>
            <person name="Hambleton S."/>
        </authorList>
    </citation>
    <scope>NUCLEOTIDE SEQUENCE</scope>
    <source>
        <strain evidence="1">DAOMC 236426</strain>
    </source>
</reference>
<protein>
    <submittedName>
        <fullName evidence="1">Uncharacterized protein</fullName>
    </submittedName>
</protein>
<reference evidence="1" key="1">
    <citation type="submission" date="2016-04" db="EMBL/GenBank/DDBJ databases">
        <authorList>
            <person name="Nguyen H.D."/>
            <person name="Samba Siva P."/>
            <person name="Cullis J."/>
            <person name="Levesque C.A."/>
            <person name="Hambleton S."/>
        </authorList>
    </citation>
    <scope>NUCLEOTIDE SEQUENCE</scope>
    <source>
        <strain evidence="1">DAOMC 236426</strain>
    </source>
</reference>
<dbReference type="Proteomes" id="UP000077684">
    <property type="component" value="Unassembled WGS sequence"/>
</dbReference>
<dbReference type="EMBL" id="LWDE02001804">
    <property type="protein sequence ID" value="KAE8239294.1"/>
    <property type="molecule type" value="Genomic_DNA"/>
</dbReference>
<name>A0A8X7ML02_9BASI</name>
<keyword evidence="2" id="KW-1185">Reference proteome</keyword>
<comment type="caution">
    <text evidence="1">The sequence shown here is derived from an EMBL/GenBank/DDBJ whole genome shotgun (WGS) entry which is preliminary data.</text>
</comment>
<accession>A0A8X7ML02</accession>